<evidence type="ECO:0000259" key="3">
    <source>
        <dbReference type="Pfam" id="PF11774"/>
    </source>
</evidence>
<dbReference type="RefSeq" id="WP_378576230.1">
    <property type="nucleotide sequence ID" value="NZ_JBHSFQ010000017.1"/>
</dbReference>
<feature type="domain" description="Lsr2 dimerization" evidence="3">
    <location>
        <begin position="1"/>
        <end position="57"/>
    </location>
</feature>
<sequence length="112" mass="12340">MAQKVQVLLVDDVDGGEAEETVSFSVDGINYEIDLSGVHAKQLREAVAPFLQAARKAPSRPGRGTRGPKQRTAPNRERSAEIRAWAKEHGKDVSERGRIPQAIVDEFYARKG</sequence>
<dbReference type="InterPro" id="IPR036625">
    <property type="entry name" value="E3-bd_dom_sf"/>
</dbReference>
<dbReference type="InterPro" id="IPR055370">
    <property type="entry name" value="Lsr2_DNA-bd"/>
</dbReference>
<feature type="region of interest" description="Disordered" evidence="2">
    <location>
        <begin position="52"/>
        <end position="96"/>
    </location>
</feature>
<keyword evidence="6" id="KW-1185">Reference proteome</keyword>
<evidence type="ECO:0000313" key="6">
    <source>
        <dbReference type="Proteomes" id="UP001595923"/>
    </source>
</evidence>
<reference evidence="6" key="1">
    <citation type="journal article" date="2019" name="Int. J. Syst. Evol. Microbiol.">
        <title>The Global Catalogue of Microorganisms (GCM) 10K type strain sequencing project: providing services to taxonomists for standard genome sequencing and annotation.</title>
        <authorList>
            <consortium name="The Broad Institute Genomics Platform"/>
            <consortium name="The Broad Institute Genome Sequencing Center for Infectious Disease"/>
            <person name="Wu L."/>
            <person name="Ma J."/>
        </authorList>
    </citation>
    <scope>NUCLEOTIDE SEQUENCE [LARGE SCALE GENOMIC DNA]</scope>
    <source>
        <strain evidence="6">XZYJ18</strain>
    </source>
</reference>
<dbReference type="EMBL" id="JBHSFQ010000017">
    <property type="protein sequence ID" value="MFC4563718.1"/>
    <property type="molecule type" value="Genomic_DNA"/>
</dbReference>
<name>A0ABV9DZ39_9ACTN</name>
<keyword evidence="1" id="KW-0238">DNA-binding</keyword>
<protein>
    <submittedName>
        <fullName evidence="5">Lsr2 family protein</fullName>
    </submittedName>
</protein>
<dbReference type="InterPro" id="IPR024412">
    <property type="entry name" value="Lsr2_dim_dom"/>
</dbReference>
<gene>
    <name evidence="5" type="ORF">ACFO4E_17795</name>
</gene>
<dbReference type="Pfam" id="PF23359">
    <property type="entry name" value="Lsr2_DNA-bd"/>
    <property type="match status" value="1"/>
</dbReference>
<feature type="domain" description="Lsr2 DNA-binding" evidence="4">
    <location>
        <begin position="75"/>
        <end position="109"/>
    </location>
</feature>
<proteinExistence type="predicted"/>
<dbReference type="Gene3D" id="3.30.60.230">
    <property type="entry name" value="Lsr2, dimerization domain"/>
    <property type="match status" value="1"/>
</dbReference>
<feature type="compositionally biased region" description="Basic and acidic residues" evidence="2">
    <location>
        <begin position="74"/>
        <end position="96"/>
    </location>
</feature>
<dbReference type="Pfam" id="PF11774">
    <property type="entry name" value="Lsr2"/>
    <property type="match status" value="1"/>
</dbReference>
<evidence type="ECO:0000256" key="1">
    <source>
        <dbReference type="ARBA" id="ARBA00023125"/>
    </source>
</evidence>
<evidence type="ECO:0000256" key="2">
    <source>
        <dbReference type="SAM" id="MobiDB-lite"/>
    </source>
</evidence>
<accession>A0ABV9DZ39</accession>
<evidence type="ECO:0000313" key="5">
    <source>
        <dbReference type="EMBL" id="MFC4563718.1"/>
    </source>
</evidence>
<dbReference type="Proteomes" id="UP001595923">
    <property type="component" value="Unassembled WGS sequence"/>
</dbReference>
<evidence type="ECO:0000259" key="4">
    <source>
        <dbReference type="Pfam" id="PF23359"/>
    </source>
</evidence>
<organism evidence="5 6">
    <name type="scientific">Nocardiopsis mangrovi</name>
    <dbReference type="NCBI Taxonomy" id="1179818"/>
    <lineage>
        <taxon>Bacteria</taxon>
        <taxon>Bacillati</taxon>
        <taxon>Actinomycetota</taxon>
        <taxon>Actinomycetes</taxon>
        <taxon>Streptosporangiales</taxon>
        <taxon>Nocardiopsidaceae</taxon>
        <taxon>Nocardiopsis</taxon>
    </lineage>
</organism>
<dbReference type="InterPro" id="IPR042261">
    <property type="entry name" value="Lsr2-like_dimerization"/>
</dbReference>
<dbReference type="Gene3D" id="4.10.320.10">
    <property type="entry name" value="E3-binding domain"/>
    <property type="match status" value="1"/>
</dbReference>
<comment type="caution">
    <text evidence="5">The sequence shown here is derived from an EMBL/GenBank/DDBJ whole genome shotgun (WGS) entry which is preliminary data.</text>
</comment>